<reference evidence="7" key="1">
    <citation type="submission" date="2019-12" db="EMBL/GenBank/DDBJ databases">
        <title>High-Quality draft genome sequences of three cyanobacteria isolated from the limestone walls of the Old Cathedral of Coimbra.</title>
        <authorList>
            <person name="Tiago I."/>
            <person name="Soares F."/>
            <person name="Portugal A."/>
        </authorList>
    </citation>
    <scope>NUCLEOTIDE SEQUENCE [LARGE SCALE GENOMIC DNA]</scope>
    <source>
        <strain evidence="7">C</strain>
    </source>
</reference>
<feature type="transmembrane region" description="Helical" evidence="6">
    <location>
        <begin position="70"/>
        <end position="87"/>
    </location>
</feature>
<keyword evidence="5 6" id="KW-0472">Membrane</keyword>
<evidence type="ECO:0000256" key="1">
    <source>
        <dbReference type="ARBA" id="ARBA00004651"/>
    </source>
</evidence>
<protein>
    <recommendedName>
        <fullName evidence="9">Phosphate-starvation-inducible PsiE family protein</fullName>
    </recommendedName>
</protein>
<comment type="caution">
    <text evidence="7">The sequence shown here is derived from an EMBL/GenBank/DDBJ whole genome shotgun (WGS) entry which is preliminary data.</text>
</comment>
<evidence type="ECO:0000256" key="3">
    <source>
        <dbReference type="ARBA" id="ARBA00022692"/>
    </source>
</evidence>
<keyword evidence="8" id="KW-1185">Reference proteome</keyword>
<dbReference type="AlphaFoldDB" id="A0A8K1ZXG5"/>
<evidence type="ECO:0000256" key="2">
    <source>
        <dbReference type="ARBA" id="ARBA00022475"/>
    </source>
</evidence>
<evidence type="ECO:0000313" key="7">
    <source>
        <dbReference type="EMBL" id="NCJ05866.1"/>
    </source>
</evidence>
<comment type="subcellular location">
    <subcellularLocation>
        <location evidence="1">Cell membrane</location>
        <topology evidence="1">Multi-pass membrane protein</topology>
    </subcellularLocation>
</comment>
<dbReference type="InterPro" id="IPR020948">
    <property type="entry name" value="P_starv_induced_PsiE-like"/>
</dbReference>
<keyword evidence="3 6" id="KW-0812">Transmembrane</keyword>
<organism evidence="7 8">
    <name type="scientific">Petrachloros mirabilis ULC683</name>
    <dbReference type="NCBI Taxonomy" id="2781853"/>
    <lineage>
        <taxon>Bacteria</taxon>
        <taxon>Bacillati</taxon>
        <taxon>Cyanobacteriota</taxon>
        <taxon>Cyanophyceae</taxon>
        <taxon>Synechococcales</taxon>
        <taxon>Petrachlorosaceae</taxon>
        <taxon>Petrachloros</taxon>
        <taxon>Petrachloros mirabilis</taxon>
    </lineage>
</organism>
<accession>A0A8K1ZXG5</accession>
<dbReference type="Proteomes" id="UP000607397">
    <property type="component" value="Unassembled WGS sequence"/>
</dbReference>
<keyword evidence="4 6" id="KW-1133">Transmembrane helix</keyword>
<dbReference type="GO" id="GO:0005886">
    <property type="term" value="C:plasma membrane"/>
    <property type="evidence" value="ECO:0007669"/>
    <property type="project" value="UniProtKB-SubCell"/>
</dbReference>
<evidence type="ECO:0000256" key="4">
    <source>
        <dbReference type="ARBA" id="ARBA00022989"/>
    </source>
</evidence>
<dbReference type="Pfam" id="PF06146">
    <property type="entry name" value="PsiE"/>
    <property type="match status" value="1"/>
</dbReference>
<evidence type="ECO:0000256" key="6">
    <source>
        <dbReference type="SAM" id="Phobius"/>
    </source>
</evidence>
<evidence type="ECO:0000313" key="8">
    <source>
        <dbReference type="Proteomes" id="UP000607397"/>
    </source>
</evidence>
<sequence length="153" mass="16990">MGWKHRRRQLMQLFTQDEQYLKMLKALEALIAKVLSLALMGVILASVVDLMILLIKDLLAQPYGLLETTLLELFGLFLNILIALELLENITAYLSKHGVQVSLVVATALIAVARKLIIFDFSTASSNMLTGLAIAIFSLSVSYWLIKAPSREA</sequence>
<keyword evidence="2" id="KW-1003">Cell membrane</keyword>
<feature type="transmembrane region" description="Helical" evidence="6">
    <location>
        <begin position="30"/>
        <end position="55"/>
    </location>
</feature>
<dbReference type="EMBL" id="WVIC01000007">
    <property type="protein sequence ID" value="NCJ05866.1"/>
    <property type="molecule type" value="Genomic_DNA"/>
</dbReference>
<feature type="transmembrane region" description="Helical" evidence="6">
    <location>
        <begin position="99"/>
        <end position="117"/>
    </location>
</feature>
<evidence type="ECO:0000256" key="5">
    <source>
        <dbReference type="ARBA" id="ARBA00023136"/>
    </source>
</evidence>
<evidence type="ECO:0008006" key="9">
    <source>
        <dbReference type="Google" id="ProtNLM"/>
    </source>
</evidence>
<feature type="transmembrane region" description="Helical" evidence="6">
    <location>
        <begin position="129"/>
        <end position="146"/>
    </location>
</feature>
<gene>
    <name evidence="7" type="ORF">GS597_04940</name>
</gene>
<proteinExistence type="predicted"/>
<name>A0A8K1ZXG5_9CYAN</name>